<proteinExistence type="predicted"/>
<organism evidence="1 2">
    <name type="scientific">Bacillus cereus MC67</name>
    <dbReference type="NCBI Taxonomy" id="1053219"/>
    <lineage>
        <taxon>Bacteria</taxon>
        <taxon>Bacillati</taxon>
        <taxon>Bacillota</taxon>
        <taxon>Bacilli</taxon>
        <taxon>Bacillales</taxon>
        <taxon>Bacillaceae</taxon>
        <taxon>Bacillus</taxon>
        <taxon>Bacillus cereus group</taxon>
    </lineage>
</organism>
<evidence type="ECO:0000313" key="1">
    <source>
        <dbReference type="EMBL" id="EJQ99891.1"/>
    </source>
</evidence>
<dbReference type="PATRIC" id="fig|1053219.3.peg.2906"/>
<name>J8ESA9_BACCE</name>
<dbReference type="RefSeq" id="WP_002160125.1">
    <property type="nucleotide sequence ID" value="NZ_JH792114.1"/>
</dbReference>
<evidence type="ECO:0000313" key="2">
    <source>
        <dbReference type="Proteomes" id="UP000006997"/>
    </source>
</evidence>
<comment type="caution">
    <text evidence="1">The sequence shown here is derived from an EMBL/GenBank/DDBJ whole genome shotgun (WGS) entry which is preliminary data.</text>
</comment>
<dbReference type="Proteomes" id="UP000006997">
    <property type="component" value="Unassembled WGS sequence"/>
</dbReference>
<dbReference type="HOGENOM" id="CLU_212481_0_0_9"/>
<protein>
    <submittedName>
        <fullName evidence="1">Uncharacterized protein</fullName>
    </submittedName>
</protein>
<dbReference type="EMBL" id="AHEN01000028">
    <property type="protein sequence ID" value="EJQ99891.1"/>
    <property type="molecule type" value="Genomic_DNA"/>
</dbReference>
<sequence length="55" mass="5984">MKIKKIYVILTTAIMLSGISLFENITSTDTTQNVAAQTSIEDISTFYADIQPGAD</sequence>
<accession>J8ESA9</accession>
<gene>
    <name evidence="1" type="ORF">II3_02842</name>
</gene>
<dbReference type="AlphaFoldDB" id="J8ESA9"/>
<reference evidence="1 2" key="1">
    <citation type="submission" date="2012-04" db="EMBL/GenBank/DDBJ databases">
        <title>The Genome Sequence of Bacillus cereus MC67.</title>
        <authorList>
            <consortium name="The Broad Institute Genome Sequencing Platform"/>
            <consortium name="The Broad Institute Genome Sequencing Center for Infectious Disease"/>
            <person name="Feldgarden M."/>
            <person name="Van der Auwera G.A."/>
            <person name="Mahillon J."/>
            <person name="Duprez V."/>
            <person name="Timmery S."/>
            <person name="Mattelet C."/>
            <person name="Dierick K."/>
            <person name="Sun M."/>
            <person name="Yu Z."/>
            <person name="Zhu L."/>
            <person name="Hu X."/>
            <person name="Shank E.B."/>
            <person name="Swiecicka I."/>
            <person name="Hansen B.M."/>
            <person name="Andrup L."/>
            <person name="Young S.K."/>
            <person name="Zeng Q."/>
            <person name="Gargeya S."/>
            <person name="Fitzgerald M."/>
            <person name="Haas B."/>
            <person name="Abouelleil A."/>
            <person name="Alvarado L."/>
            <person name="Arachchi H.M."/>
            <person name="Berlin A."/>
            <person name="Chapman S.B."/>
            <person name="Goldberg J."/>
            <person name="Griggs A."/>
            <person name="Gujja S."/>
            <person name="Hansen M."/>
            <person name="Howarth C."/>
            <person name="Imamovic A."/>
            <person name="Larimer J."/>
            <person name="McCowen C."/>
            <person name="Montmayeur A."/>
            <person name="Murphy C."/>
            <person name="Neiman D."/>
            <person name="Pearson M."/>
            <person name="Priest M."/>
            <person name="Roberts A."/>
            <person name="Saif S."/>
            <person name="Shea T."/>
            <person name="Sisk P."/>
            <person name="Sykes S."/>
            <person name="Wortman J."/>
            <person name="Nusbaum C."/>
            <person name="Birren B."/>
        </authorList>
    </citation>
    <scope>NUCLEOTIDE SEQUENCE [LARGE SCALE GENOMIC DNA]</scope>
    <source>
        <strain evidence="1 2">MC67</strain>
    </source>
</reference>